<evidence type="ECO:0000313" key="2">
    <source>
        <dbReference type="Proteomes" id="UP000297245"/>
    </source>
</evidence>
<dbReference type="EMBL" id="ML180165">
    <property type="protein sequence ID" value="THU78600.1"/>
    <property type="molecule type" value="Genomic_DNA"/>
</dbReference>
<keyword evidence="2" id="KW-1185">Reference proteome</keyword>
<protein>
    <submittedName>
        <fullName evidence="1">Uncharacterized protein</fullName>
    </submittedName>
</protein>
<sequence length="116" mass="12548">MSPFPGLVTCHVCGGPLHFILSLKPNLCLAADYCKIRLILEKKRINSEQIATLSKSPRVALINGSPAIFFEKLLGWIGTRSSLYVLISVGAAGSTGLFSCRGKFDSTHNLTNRLAN</sequence>
<evidence type="ECO:0000313" key="1">
    <source>
        <dbReference type="EMBL" id="THU78600.1"/>
    </source>
</evidence>
<dbReference type="AlphaFoldDB" id="A0A4S8KSB8"/>
<dbReference type="Proteomes" id="UP000297245">
    <property type="component" value="Unassembled WGS sequence"/>
</dbReference>
<organism evidence="1 2">
    <name type="scientific">Dendrothele bispora (strain CBS 962.96)</name>
    <dbReference type="NCBI Taxonomy" id="1314807"/>
    <lineage>
        <taxon>Eukaryota</taxon>
        <taxon>Fungi</taxon>
        <taxon>Dikarya</taxon>
        <taxon>Basidiomycota</taxon>
        <taxon>Agaricomycotina</taxon>
        <taxon>Agaricomycetes</taxon>
        <taxon>Agaricomycetidae</taxon>
        <taxon>Agaricales</taxon>
        <taxon>Agaricales incertae sedis</taxon>
        <taxon>Dendrothele</taxon>
    </lineage>
</organism>
<reference evidence="1 2" key="1">
    <citation type="journal article" date="2019" name="Nat. Ecol. Evol.">
        <title>Megaphylogeny resolves global patterns of mushroom evolution.</title>
        <authorList>
            <person name="Varga T."/>
            <person name="Krizsan K."/>
            <person name="Foldi C."/>
            <person name="Dima B."/>
            <person name="Sanchez-Garcia M."/>
            <person name="Sanchez-Ramirez S."/>
            <person name="Szollosi G.J."/>
            <person name="Szarkandi J.G."/>
            <person name="Papp V."/>
            <person name="Albert L."/>
            <person name="Andreopoulos W."/>
            <person name="Angelini C."/>
            <person name="Antonin V."/>
            <person name="Barry K.W."/>
            <person name="Bougher N.L."/>
            <person name="Buchanan P."/>
            <person name="Buyck B."/>
            <person name="Bense V."/>
            <person name="Catcheside P."/>
            <person name="Chovatia M."/>
            <person name="Cooper J."/>
            <person name="Damon W."/>
            <person name="Desjardin D."/>
            <person name="Finy P."/>
            <person name="Geml J."/>
            <person name="Haridas S."/>
            <person name="Hughes K."/>
            <person name="Justo A."/>
            <person name="Karasinski D."/>
            <person name="Kautmanova I."/>
            <person name="Kiss B."/>
            <person name="Kocsube S."/>
            <person name="Kotiranta H."/>
            <person name="LaButti K.M."/>
            <person name="Lechner B.E."/>
            <person name="Liimatainen K."/>
            <person name="Lipzen A."/>
            <person name="Lukacs Z."/>
            <person name="Mihaltcheva S."/>
            <person name="Morgado L.N."/>
            <person name="Niskanen T."/>
            <person name="Noordeloos M.E."/>
            <person name="Ohm R.A."/>
            <person name="Ortiz-Santana B."/>
            <person name="Ovrebo C."/>
            <person name="Racz N."/>
            <person name="Riley R."/>
            <person name="Savchenko A."/>
            <person name="Shiryaev A."/>
            <person name="Soop K."/>
            <person name="Spirin V."/>
            <person name="Szebenyi C."/>
            <person name="Tomsovsky M."/>
            <person name="Tulloss R.E."/>
            <person name="Uehling J."/>
            <person name="Grigoriev I.V."/>
            <person name="Vagvolgyi C."/>
            <person name="Papp T."/>
            <person name="Martin F.M."/>
            <person name="Miettinen O."/>
            <person name="Hibbett D.S."/>
            <person name="Nagy L.G."/>
        </authorList>
    </citation>
    <scope>NUCLEOTIDE SEQUENCE [LARGE SCALE GENOMIC DNA]</scope>
    <source>
        <strain evidence="1 2">CBS 962.96</strain>
    </source>
</reference>
<proteinExistence type="predicted"/>
<name>A0A4S8KSB8_DENBC</name>
<accession>A0A4S8KSB8</accession>
<gene>
    <name evidence="1" type="ORF">K435DRAFT_786185</name>
</gene>